<dbReference type="EMBL" id="OU503044">
    <property type="protein sequence ID" value="CAI9768416.1"/>
    <property type="molecule type" value="Genomic_DNA"/>
</dbReference>
<keyword evidence="1" id="KW-0472">Membrane</keyword>
<proteinExistence type="predicted"/>
<feature type="transmembrane region" description="Helical" evidence="1">
    <location>
        <begin position="53"/>
        <end position="75"/>
    </location>
</feature>
<evidence type="ECO:0000313" key="2">
    <source>
        <dbReference type="EMBL" id="CAI9768416.1"/>
    </source>
</evidence>
<feature type="transmembrane region" description="Helical" evidence="1">
    <location>
        <begin position="81"/>
        <end position="101"/>
    </location>
</feature>
<dbReference type="Proteomes" id="UP000834106">
    <property type="component" value="Chromosome 9"/>
</dbReference>
<dbReference type="AlphaFoldDB" id="A0AAD2DYG0"/>
<name>A0AAD2DYG0_9LAMI</name>
<keyword evidence="1" id="KW-0812">Transmembrane</keyword>
<accession>A0AAD2DYG0</accession>
<evidence type="ECO:0000313" key="3">
    <source>
        <dbReference type="Proteomes" id="UP000834106"/>
    </source>
</evidence>
<organism evidence="2 3">
    <name type="scientific">Fraxinus pennsylvanica</name>
    <dbReference type="NCBI Taxonomy" id="56036"/>
    <lineage>
        <taxon>Eukaryota</taxon>
        <taxon>Viridiplantae</taxon>
        <taxon>Streptophyta</taxon>
        <taxon>Embryophyta</taxon>
        <taxon>Tracheophyta</taxon>
        <taxon>Spermatophyta</taxon>
        <taxon>Magnoliopsida</taxon>
        <taxon>eudicotyledons</taxon>
        <taxon>Gunneridae</taxon>
        <taxon>Pentapetalae</taxon>
        <taxon>asterids</taxon>
        <taxon>lamiids</taxon>
        <taxon>Lamiales</taxon>
        <taxon>Oleaceae</taxon>
        <taxon>Oleeae</taxon>
        <taxon>Fraxinus</taxon>
    </lineage>
</organism>
<gene>
    <name evidence="2" type="ORF">FPE_LOCUS15846</name>
</gene>
<keyword evidence="3" id="KW-1185">Reference proteome</keyword>
<sequence length="207" mass="23330">MYNLHCKSKLALYRPGDSEWIGLHGEESYDDIICHEILLCTPHKWSRRIATMLPWLVVPLIGLWALSQLLPPAFLFEITSPRLACVFVLLVTLFCLPSIGLETVNGLAFMGEESYDDIICYENLLCALRWNLSVEITRPQFRLRSIKVARLVQFTLLMIIGILESSGEFSRLGPIGFGSNARTGIALEELRTGTYFGGYDFLKSPPS</sequence>
<keyword evidence="1" id="KW-1133">Transmembrane helix</keyword>
<reference evidence="2" key="1">
    <citation type="submission" date="2023-05" db="EMBL/GenBank/DDBJ databases">
        <authorList>
            <person name="Huff M."/>
        </authorList>
    </citation>
    <scope>NUCLEOTIDE SEQUENCE</scope>
</reference>
<protein>
    <submittedName>
        <fullName evidence="2">Uncharacterized protein</fullName>
    </submittedName>
</protein>
<evidence type="ECO:0000256" key="1">
    <source>
        <dbReference type="SAM" id="Phobius"/>
    </source>
</evidence>